<reference evidence="2" key="1">
    <citation type="submission" date="2018-04" db="EMBL/GenBank/DDBJ databases">
        <title>Transcriptome of Schizaphis graminum biotype I.</title>
        <authorList>
            <person name="Scully E.D."/>
            <person name="Geib S.M."/>
            <person name="Palmer N.A."/>
            <person name="Koch K."/>
            <person name="Bradshaw J."/>
            <person name="Heng-Moss T."/>
            <person name="Sarath G."/>
        </authorList>
    </citation>
    <scope>NUCLEOTIDE SEQUENCE</scope>
</reference>
<dbReference type="AlphaFoldDB" id="A0A2S2PU99"/>
<sequence>MCVVKNSYVNNTKLPVCYRNQKNMWVTRNVFLNWFNSEFDPSIHHYLSLIRFPIEAILLLDTAQVTCLLKNFVVKISKCFDVFPTKYQLLLFNQWIRILSKTLNTEKITFEHCCR</sequence>
<name>A0A2S2PU99_SCHGA</name>
<proteinExistence type="predicted"/>
<evidence type="ECO:0000259" key="1">
    <source>
        <dbReference type="Pfam" id="PF03184"/>
    </source>
</evidence>
<feature type="domain" description="DDE-1" evidence="1">
    <location>
        <begin position="9"/>
        <end position="64"/>
    </location>
</feature>
<protein>
    <submittedName>
        <fullName evidence="2">Tigger transposable element-derived protein 7</fullName>
    </submittedName>
</protein>
<gene>
    <name evidence="2" type="primary">TIGD7_1</name>
    <name evidence="2" type="ORF">g.92436</name>
</gene>
<dbReference type="GO" id="GO:0003676">
    <property type="term" value="F:nucleic acid binding"/>
    <property type="evidence" value="ECO:0007669"/>
    <property type="project" value="InterPro"/>
</dbReference>
<dbReference type="EMBL" id="GGMR01020442">
    <property type="protein sequence ID" value="MBY33061.1"/>
    <property type="molecule type" value="Transcribed_RNA"/>
</dbReference>
<accession>A0A2S2PU99</accession>
<dbReference type="Pfam" id="PF03184">
    <property type="entry name" value="DDE_1"/>
    <property type="match status" value="1"/>
</dbReference>
<evidence type="ECO:0000313" key="2">
    <source>
        <dbReference type="EMBL" id="MBY33061.1"/>
    </source>
</evidence>
<organism evidence="2">
    <name type="scientific">Schizaphis graminum</name>
    <name type="common">Green bug aphid</name>
    <dbReference type="NCBI Taxonomy" id="13262"/>
    <lineage>
        <taxon>Eukaryota</taxon>
        <taxon>Metazoa</taxon>
        <taxon>Ecdysozoa</taxon>
        <taxon>Arthropoda</taxon>
        <taxon>Hexapoda</taxon>
        <taxon>Insecta</taxon>
        <taxon>Pterygota</taxon>
        <taxon>Neoptera</taxon>
        <taxon>Paraneoptera</taxon>
        <taxon>Hemiptera</taxon>
        <taxon>Sternorrhyncha</taxon>
        <taxon>Aphidomorpha</taxon>
        <taxon>Aphidoidea</taxon>
        <taxon>Aphididae</taxon>
        <taxon>Aphidini</taxon>
        <taxon>Schizaphis</taxon>
    </lineage>
</organism>
<dbReference type="InterPro" id="IPR004875">
    <property type="entry name" value="DDE_SF_endonuclease_dom"/>
</dbReference>